<proteinExistence type="predicted"/>
<dbReference type="Proteomes" id="UP000028995">
    <property type="component" value="Unassembled WGS sequence"/>
</dbReference>
<evidence type="ECO:0000313" key="1">
    <source>
        <dbReference type="EMBL" id="KFI57570.1"/>
    </source>
</evidence>
<accession>A0A087AFM0</accession>
<gene>
    <name evidence="1" type="ORF">BCHO_1055</name>
</gene>
<dbReference type="AlphaFoldDB" id="A0A087AFM0"/>
<dbReference type="STRING" id="35760.BCHO_1055"/>
<name>A0A087AFM0_9BIFI</name>
<dbReference type="eggNOG" id="ENOG5031X5B">
    <property type="taxonomic scope" value="Bacteria"/>
</dbReference>
<dbReference type="EMBL" id="JGYU01000004">
    <property type="protein sequence ID" value="KFI57570.1"/>
    <property type="molecule type" value="Genomic_DNA"/>
</dbReference>
<organism evidence="1 2">
    <name type="scientific">Bifidobacterium choerinum</name>
    <dbReference type="NCBI Taxonomy" id="35760"/>
    <lineage>
        <taxon>Bacteria</taxon>
        <taxon>Bacillati</taxon>
        <taxon>Actinomycetota</taxon>
        <taxon>Actinomycetes</taxon>
        <taxon>Bifidobacteriales</taxon>
        <taxon>Bifidobacteriaceae</taxon>
        <taxon>Bifidobacterium</taxon>
    </lineage>
</organism>
<reference evidence="1 2" key="1">
    <citation type="submission" date="2014-03" db="EMBL/GenBank/DDBJ databases">
        <title>Genomics of Bifidobacteria.</title>
        <authorList>
            <person name="Ventura M."/>
            <person name="Milani C."/>
            <person name="Lugli G.A."/>
        </authorList>
    </citation>
    <scope>NUCLEOTIDE SEQUENCE [LARGE SCALE GENOMIC DNA]</scope>
    <source>
        <strain evidence="1 2">LMG 10510</strain>
    </source>
</reference>
<evidence type="ECO:0000313" key="2">
    <source>
        <dbReference type="Proteomes" id="UP000028995"/>
    </source>
</evidence>
<comment type="caution">
    <text evidence="1">The sequence shown here is derived from an EMBL/GenBank/DDBJ whole genome shotgun (WGS) entry which is preliminary data.</text>
</comment>
<dbReference type="RefSeq" id="WP_237743033.1">
    <property type="nucleotide sequence ID" value="NZ_JGYU01000004.1"/>
</dbReference>
<sequence length="217" mass="24515">MTTLGFRYRIRQNTGVPRPIRANDLEQAVAGWLSALAWSDWTVTSPSKDMNGTASVPFMSIARLQPAGMPDGDFRELNIMASDGKPFYRELIDDEHGTNIYDEAIDRLWQTVQLLEAATVAARSRTVLIDIVDGAIAFDGGTRKPFPSLCLDRIPRLPDSLSSFRRHRRPVQPADLMLFETSSFTVDEDWFTMMLHGAASLEEAWRRTCRPPQDGRR</sequence>
<protein>
    <submittedName>
        <fullName evidence="1">Uncharacterized protein</fullName>
    </submittedName>
</protein>
<keyword evidence="2" id="KW-1185">Reference proteome</keyword>